<dbReference type="EMBL" id="OC927336">
    <property type="protein sequence ID" value="CAD7657172.1"/>
    <property type="molecule type" value="Genomic_DNA"/>
</dbReference>
<organism evidence="8">
    <name type="scientific">Oppiella nova</name>
    <dbReference type="NCBI Taxonomy" id="334625"/>
    <lineage>
        <taxon>Eukaryota</taxon>
        <taxon>Metazoa</taxon>
        <taxon>Ecdysozoa</taxon>
        <taxon>Arthropoda</taxon>
        <taxon>Chelicerata</taxon>
        <taxon>Arachnida</taxon>
        <taxon>Acari</taxon>
        <taxon>Acariformes</taxon>
        <taxon>Sarcoptiformes</taxon>
        <taxon>Oribatida</taxon>
        <taxon>Brachypylina</taxon>
        <taxon>Oppioidea</taxon>
        <taxon>Oppiidae</taxon>
        <taxon>Oppiella</taxon>
    </lineage>
</organism>
<dbReference type="AlphaFoldDB" id="A0A7R9QUC4"/>
<gene>
    <name evidence="8" type="ORF">ONB1V03_LOCUS13803</name>
</gene>
<dbReference type="Pfam" id="PF00135">
    <property type="entry name" value="COesterase"/>
    <property type="match status" value="1"/>
</dbReference>
<keyword evidence="6" id="KW-1133">Transmembrane helix</keyword>
<dbReference type="InterPro" id="IPR002018">
    <property type="entry name" value="CarbesteraseB"/>
</dbReference>
<keyword evidence="3" id="KW-0378">Hydrolase</keyword>
<evidence type="ECO:0000256" key="6">
    <source>
        <dbReference type="SAM" id="Phobius"/>
    </source>
</evidence>
<feature type="region of interest" description="Disordered" evidence="5">
    <location>
        <begin position="162"/>
        <end position="185"/>
    </location>
</feature>
<keyword evidence="9" id="KW-1185">Reference proteome</keyword>
<dbReference type="Gene3D" id="1.20.1250.20">
    <property type="entry name" value="MFS general substrate transporter like domains"/>
    <property type="match status" value="1"/>
</dbReference>
<evidence type="ECO:0000256" key="2">
    <source>
        <dbReference type="ARBA" id="ARBA00022487"/>
    </source>
</evidence>
<dbReference type="GO" id="GO:0005886">
    <property type="term" value="C:plasma membrane"/>
    <property type="evidence" value="ECO:0007669"/>
    <property type="project" value="TreeGrafter"/>
</dbReference>
<dbReference type="InterPro" id="IPR036259">
    <property type="entry name" value="MFS_trans_sf"/>
</dbReference>
<dbReference type="GO" id="GO:0006581">
    <property type="term" value="P:acetylcholine catabolic process"/>
    <property type="evidence" value="ECO:0007669"/>
    <property type="project" value="TreeGrafter"/>
</dbReference>
<keyword evidence="6" id="KW-0472">Membrane</keyword>
<feature type="compositionally biased region" description="Low complexity" evidence="5">
    <location>
        <begin position="169"/>
        <end position="180"/>
    </location>
</feature>
<feature type="transmembrane region" description="Helical" evidence="6">
    <location>
        <begin position="356"/>
        <end position="379"/>
    </location>
</feature>
<dbReference type="OrthoDB" id="6506707at2759"/>
<feature type="non-terminal residue" evidence="8">
    <location>
        <position position="591"/>
    </location>
</feature>
<keyword evidence="4" id="KW-0325">Glycoprotein</keyword>
<dbReference type="GO" id="GO:0005615">
    <property type="term" value="C:extracellular space"/>
    <property type="evidence" value="ECO:0007669"/>
    <property type="project" value="TreeGrafter"/>
</dbReference>
<accession>A0A7R9QUC4</accession>
<protein>
    <recommendedName>
        <fullName evidence="7">Carboxylesterase type B domain-containing protein</fullName>
    </recommendedName>
</protein>
<keyword evidence="6" id="KW-0812">Transmembrane</keyword>
<keyword evidence="2" id="KW-0719">Serine esterase</keyword>
<name>A0A7R9QUC4_9ACAR</name>
<dbReference type="InterPro" id="IPR050654">
    <property type="entry name" value="AChE-related_enzymes"/>
</dbReference>
<dbReference type="Proteomes" id="UP000728032">
    <property type="component" value="Unassembled WGS sequence"/>
</dbReference>
<sequence length="591" mass="65958">MSDEFCYYLPYITANDANHEIKTLILSDTVTYNMYHTWITLAPGIVWSMFLGTWIDKYISGRKAIFIVGSITQTMEAAINTLNSYYFDSTLPLGVFLSGKLINLSPVGGNGQLHNTGLIFFISSCVAFLAFIWSVFAINQQNDKQLFEKYFSEHLGLIDTEDTTSGAESNDNNNKSSDNNNNDRKELENKKQNIGNETKHPLRLLFDINNAKDIVTTCTKKRPNYVRAQIWLIIGAMFCGYFIAAAPGAFFFQFIEKVYYWDASTFTQISSMGMIVNSIIIIFLTPLLIKVLKLNEMFLAIIGFFGAFLHMIALGVILSPIGYLLAILFGCTGTLGPVGFKTHLSNIVEPSELGKVFTLMGVIDGFAPLIASSIFTIIFEKTIDSSIPGTCFLILAAITLLTVKFSINNLHGDIQYAPVVKTRSGQVRGIVKDLDDGTQLYLYDGIPYAEPPLNELRFSKPVPKSSWTGVYDAIKYRNSCIQPDKLEPDNNIPEESYHSEDCLFLSVWTPNHTRPDGQKRAVLYWFYGGGFETGTIFSLATDMRYLSVLGDVVVVAVNYRLGPWGFLYAGTEDAAGNMGLYDQLLGLKWVN</sequence>
<feature type="transmembrane region" description="Helical" evidence="6">
    <location>
        <begin position="64"/>
        <end position="87"/>
    </location>
</feature>
<feature type="transmembrane region" description="Helical" evidence="6">
    <location>
        <begin position="323"/>
        <end position="344"/>
    </location>
</feature>
<evidence type="ECO:0000313" key="8">
    <source>
        <dbReference type="EMBL" id="CAD7657172.1"/>
    </source>
</evidence>
<feature type="transmembrane region" description="Helical" evidence="6">
    <location>
        <begin position="118"/>
        <end position="139"/>
    </location>
</feature>
<feature type="domain" description="Carboxylesterase type B" evidence="7">
    <location>
        <begin position="417"/>
        <end position="591"/>
    </location>
</feature>
<dbReference type="SUPFAM" id="SSF53474">
    <property type="entry name" value="alpha/beta-Hydrolases"/>
    <property type="match status" value="1"/>
</dbReference>
<evidence type="ECO:0000256" key="4">
    <source>
        <dbReference type="ARBA" id="ARBA00023180"/>
    </source>
</evidence>
<dbReference type="InterPro" id="IPR029058">
    <property type="entry name" value="AB_hydrolase_fold"/>
</dbReference>
<dbReference type="GO" id="GO:0003990">
    <property type="term" value="F:acetylcholinesterase activity"/>
    <property type="evidence" value="ECO:0007669"/>
    <property type="project" value="TreeGrafter"/>
</dbReference>
<feature type="transmembrane region" description="Helical" evidence="6">
    <location>
        <begin position="230"/>
        <end position="254"/>
    </location>
</feature>
<proteinExistence type="inferred from homology"/>
<dbReference type="PANTHER" id="PTHR43918:SF4">
    <property type="entry name" value="CARBOXYLIC ESTER HYDROLASE"/>
    <property type="match status" value="1"/>
</dbReference>
<dbReference type="InterPro" id="IPR019819">
    <property type="entry name" value="Carboxylesterase_B_CS"/>
</dbReference>
<evidence type="ECO:0000256" key="5">
    <source>
        <dbReference type="SAM" id="MobiDB-lite"/>
    </source>
</evidence>
<dbReference type="Pfam" id="PF07690">
    <property type="entry name" value="MFS_1"/>
    <property type="match status" value="1"/>
</dbReference>
<evidence type="ECO:0000256" key="3">
    <source>
        <dbReference type="ARBA" id="ARBA00022801"/>
    </source>
</evidence>
<feature type="transmembrane region" description="Helical" evidence="6">
    <location>
        <begin position="385"/>
        <end position="403"/>
    </location>
</feature>
<dbReference type="GO" id="GO:0019695">
    <property type="term" value="P:choline metabolic process"/>
    <property type="evidence" value="ECO:0007669"/>
    <property type="project" value="TreeGrafter"/>
</dbReference>
<comment type="similarity">
    <text evidence="1">Belongs to the type-B carboxylesterase/lipase family.</text>
</comment>
<evidence type="ECO:0000256" key="1">
    <source>
        <dbReference type="ARBA" id="ARBA00005964"/>
    </source>
</evidence>
<feature type="transmembrane region" description="Helical" evidence="6">
    <location>
        <begin position="297"/>
        <end position="317"/>
    </location>
</feature>
<feature type="transmembrane region" description="Helical" evidence="6">
    <location>
        <begin position="266"/>
        <end position="285"/>
    </location>
</feature>
<dbReference type="EMBL" id="CAJPVJ010012511">
    <property type="protein sequence ID" value="CAG2174358.1"/>
    <property type="molecule type" value="Genomic_DNA"/>
</dbReference>
<reference evidence="8" key="1">
    <citation type="submission" date="2020-11" db="EMBL/GenBank/DDBJ databases">
        <authorList>
            <person name="Tran Van P."/>
        </authorList>
    </citation>
    <scope>NUCLEOTIDE SEQUENCE</scope>
</reference>
<dbReference type="InterPro" id="IPR011701">
    <property type="entry name" value="MFS"/>
</dbReference>
<dbReference type="SUPFAM" id="SSF103473">
    <property type="entry name" value="MFS general substrate transporter"/>
    <property type="match status" value="1"/>
</dbReference>
<dbReference type="PROSITE" id="PS00941">
    <property type="entry name" value="CARBOXYLESTERASE_B_2"/>
    <property type="match status" value="1"/>
</dbReference>
<evidence type="ECO:0000259" key="7">
    <source>
        <dbReference type="Pfam" id="PF00135"/>
    </source>
</evidence>
<dbReference type="Gene3D" id="3.40.50.1820">
    <property type="entry name" value="alpha/beta hydrolase"/>
    <property type="match status" value="1"/>
</dbReference>
<dbReference type="GO" id="GO:0022857">
    <property type="term" value="F:transmembrane transporter activity"/>
    <property type="evidence" value="ECO:0007669"/>
    <property type="project" value="InterPro"/>
</dbReference>
<feature type="transmembrane region" description="Helical" evidence="6">
    <location>
        <begin position="35"/>
        <end position="55"/>
    </location>
</feature>
<evidence type="ECO:0000313" key="9">
    <source>
        <dbReference type="Proteomes" id="UP000728032"/>
    </source>
</evidence>
<dbReference type="PANTHER" id="PTHR43918">
    <property type="entry name" value="ACETYLCHOLINESTERASE"/>
    <property type="match status" value="1"/>
</dbReference>